<dbReference type="Gene3D" id="1.20.5.170">
    <property type="match status" value="1"/>
</dbReference>
<evidence type="ECO:0000259" key="3">
    <source>
        <dbReference type="Pfam" id="PF12325"/>
    </source>
</evidence>
<keyword evidence="1" id="KW-0175">Coiled coil</keyword>
<evidence type="ECO:0000313" key="5">
    <source>
        <dbReference type="Proteomes" id="UP000541444"/>
    </source>
</evidence>
<feature type="compositionally biased region" description="Acidic residues" evidence="2">
    <location>
        <begin position="456"/>
        <end position="477"/>
    </location>
</feature>
<reference evidence="4 5" key="1">
    <citation type="journal article" date="2020" name="IScience">
        <title>Genome Sequencing of the Endangered Kingdonia uniflora (Circaeasteraceae, Ranunculales) Reveals Potential Mechanisms of Evolutionary Specialization.</title>
        <authorList>
            <person name="Sun Y."/>
            <person name="Deng T."/>
            <person name="Zhang A."/>
            <person name="Moore M.J."/>
            <person name="Landis J.B."/>
            <person name="Lin N."/>
            <person name="Zhang H."/>
            <person name="Zhang X."/>
            <person name="Huang J."/>
            <person name="Zhang X."/>
            <person name="Sun H."/>
            <person name="Wang H."/>
        </authorList>
    </citation>
    <scope>NUCLEOTIDE SEQUENCE [LARGE SCALE GENOMIC DNA]</scope>
    <source>
        <strain evidence="4">TB1705</strain>
        <tissue evidence="4">Leaf</tissue>
    </source>
</reference>
<accession>A0A7J7KUY5</accession>
<feature type="coiled-coil region" evidence="1">
    <location>
        <begin position="165"/>
        <end position="280"/>
    </location>
</feature>
<dbReference type="InterPro" id="IPR022091">
    <property type="entry name" value="TMF_TATA-bd"/>
</dbReference>
<dbReference type="OrthoDB" id="74178at2759"/>
<dbReference type="PANTHER" id="PTHR47347">
    <property type="entry name" value="GOLGIN CANDIDATE 5"/>
    <property type="match status" value="1"/>
</dbReference>
<dbReference type="EMBL" id="JACGCM010002890">
    <property type="protein sequence ID" value="KAF6134165.1"/>
    <property type="molecule type" value="Genomic_DNA"/>
</dbReference>
<organism evidence="4 5">
    <name type="scientific">Kingdonia uniflora</name>
    <dbReference type="NCBI Taxonomy" id="39325"/>
    <lineage>
        <taxon>Eukaryota</taxon>
        <taxon>Viridiplantae</taxon>
        <taxon>Streptophyta</taxon>
        <taxon>Embryophyta</taxon>
        <taxon>Tracheophyta</taxon>
        <taxon>Spermatophyta</taxon>
        <taxon>Magnoliopsida</taxon>
        <taxon>Ranunculales</taxon>
        <taxon>Circaeasteraceae</taxon>
        <taxon>Kingdonia</taxon>
    </lineage>
</organism>
<evidence type="ECO:0000256" key="2">
    <source>
        <dbReference type="SAM" id="MobiDB-lite"/>
    </source>
</evidence>
<dbReference type="Pfam" id="PF12325">
    <property type="entry name" value="TMF_TATA_bd"/>
    <property type="match status" value="1"/>
</dbReference>
<dbReference type="PANTHER" id="PTHR47347:SF2">
    <property type="entry name" value="GOLGIN CANDIDATE 5"/>
    <property type="match status" value="1"/>
</dbReference>
<protein>
    <recommendedName>
        <fullName evidence="3">TATA element modulatory factor 1 TATA binding domain-containing protein</fullName>
    </recommendedName>
</protein>
<gene>
    <name evidence="4" type="ORF">GIB67_013562</name>
</gene>
<evidence type="ECO:0000313" key="4">
    <source>
        <dbReference type="EMBL" id="KAF6134165.1"/>
    </source>
</evidence>
<name>A0A7J7KUY5_9MAGN</name>
<evidence type="ECO:0000256" key="1">
    <source>
        <dbReference type="SAM" id="Coils"/>
    </source>
</evidence>
<sequence length="908" mass="102973">MRYKLLMKVEENKVESIKRDKVATEKFLQETIEKHQIEITTQKEHYTNALNAAKEAEALAEARANDEARTELESLLKEAGERESTLVKTLEELRHTLSRKEQQAASKEDMLHRDIDDLQTRYKASERRCEELITQVPESTRPLLRQIEAMQETTARRAEAWVGVERSLNSRLQEAEAKAAVAEENERSMNERVSQTLSRMAVLEAQVSCLRAELTQLSRSLEKERQRASENRQEYLAAQEAVASHEIRVNQLEVEIRELKKRHKQELQDIMAQKELLQQCPVNLQDLKLERTARLELERNTRHDASILAEQGAATKQMNTYSDNGAIPQRKLSSAGSLSSIEESFFLQASLDSSDSFSERRHSEVTMTPYFLKSMTPSTFEATLRQKDGELASYMSRLISSQKLDLRVDWFGLWTATWLEYFNWFGRLIGEEDWVGEADESWLERETNLRLRCYDESDGEDLEGNESDEENESEDEIEEDEEIVGALIGDLTPTFVTIQGTMKEIQELGENQQINRDLRGRFVEKAQTEILEPSSLQLALTDGVGRKDRWPRRDVSVFRSERSVEVNGGVPTASKYSTASGQIGRNYRGICLQLGPLMKLKQVLGEKGPHNWSVVLGATYPAPIDGDLEAQFMAVKIGSTTDTVYPATSTIVLADLNDGELEAGPTAFEGGTMQVLEDLGAPKRLLAETYLDASCWGHTKGPWDGFVDLTKANSAHPRPILKSRFSSDPKLQSLFTKNSRVLDLGLHNITSNNNEERRQTTGSRNNGNIQIHAEKEREIKREIIGSDSEYMRCCDDAILTSLFVGCASEVRTWEASLESIRDSLAEELVKMTEQCEKLRSEAAILPGVRSELEALRRRHSAALELMGERDEELEELRADIVDLKEMYREQVNMLVNQIETSTSSFSTA</sequence>
<dbReference type="AlphaFoldDB" id="A0A7J7KUY5"/>
<feature type="coiled-coil region" evidence="1">
    <location>
        <begin position="866"/>
        <end position="893"/>
    </location>
</feature>
<keyword evidence="5" id="KW-1185">Reference proteome</keyword>
<feature type="region of interest" description="Disordered" evidence="2">
    <location>
        <begin position="454"/>
        <end position="477"/>
    </location>
</feature>
<dbReference type="Proteomes" id="UP000541444">
    <property type="component" value="Unassembled WGS sequence"/>
</dbReference>
<feature type="coiled-coil region" evidence="1">
    <location>
        <begin position="90"/>
        <end position="135"/>
    </location>
</feature>
<feature type="domain" description="TATA element modulatory factor 1 TATA binding" evidence="3">
    <location>
        <begin position="815"/>
        <end position="894"/>
    </location>
</feature>
<comment type="caution">
    <text evidence="4">The sequence shown here is derived from an EMBL/GenBank/DDBJ whole genome shotgun (WGS) entry which is preliminary data.</text>
</comment>
<proteinExistence type="predicted"/>